<dbReference type="InterPro" id="IPR050471">
    <property type="entry name" value="AB_hydrolase"/>
</dbReference>
<organism evidence="4 5">
    <name type="scientific">Ketogulonicigenium vulgare (strain WSH-001)</name>
    <dbReference type="NCBI Taxonomy" id="759362"/>
    <lineage>
        <taxon>Bacteria</taxon>
        <taxon>Pseudomonadati</taxon>
        <taxon>Pseudomonadota</taxon>
        <taxon>Alphaproteobacteria</taxon>
        <taxon>Rhodobacterales</taxon>
        <taxon>Roseobacteraceae</taxon>
        <taxon>Ketogulonicigenium</taxon>
    </lineage>
</organism>
<keyword evidence="4" id="KW-0808">Transferase</keyword>
<dbReference type="Gene3D" id="3.40.50.1820">
    <property type="entry name" value="alpha/beta hydrolase"/>
    <property type="match status" value="1"/>
</dbReference>
<dbReference type="GO" id="GO:0006212">
    <property type="term" value="P:uracil catabolic process"/>
    <property type="evidence" value="ECO:0007669"/>
    <property type="project" value="UniProtKB-UniRule"/>
</dbReference>
<dbReference type="InterPro" id="IPR029058">
    <property type="entry name" value="AB_hydrolase_fold"/>
</dbReference>
<dbReference type="Pfam" id="PF12697">
    <property type="entry name" value="Abhydrolase_6"/>
    <property type="match status" value="1"/>
</dbReference>
<dbReference type="HOGENOM" id="CLU_020336_50_1_5"/>
<evidence type="ECO:0000256" key="1">
    <source>
        <dbReference type="ARBA" id="ARBA00022801"/>
    </source>
</evidence>
<dbReference type="GO" id="GO:0019740">
    <property type="term" value="P:nitrogen utilization"/>
    <property type="evidence" value="ECO:0007669"/>
    <property type="project" value="UniProtKB-UniRule"/>
</dbReference>
<feature type="domain" description="AB hydrolase-1" evidence="3">
    <location>
        <begin position="16"/>
        <end position="250"/>
    </location>
</feature>
<dbReference type="PATRIC" id="fig|759362.5.peg.1940"/>
<comment type="similarity">
    <text evidence="2">Belongs to the AB hydrolase superfamily. Hydrolase RutD family.</text>
</comment>
<dbReference type="GO" id="GO:0004806">
    <property type="term" value="F:triacylglycerol lipase activity"/>
    <property type="evidence" value="ECO:0007669"/>
    <property type="project" value="TreeGrafter"/>
</dbReference>
<sequence length="257" mass="27378">MIYDVLDGPAQDAETIILSSGLGGVAGYWGPQLDALRARYRVITYDQRGCGRTGGDLPDGLTIGDMADDLLAVLDASGTARAHIMGHALGGLIGLDLALRASDRIGKLVLINAWSRADPHSGRCFDTRLALLDHVGVEAFLHAQPLFLYPAAWMAENAERLAAEEAHGLAHFQGAANIKRRIHALRSFDIDARLSDVTAPTLVIASRDDLLVPWQRSARLSAGIAGSALVLMTEGGHAMNVTQPAPFNRAVLDFLAA</sequence>
<proteinExistence type="inferred from homology"/>
<evidence type="ECO:0000313" key="5">
    <source>
        <dbReference type="Proteomes" id="UP000000692"/>
    </source>
</evidence>
<dbReference type="EMBL" id="CP002018">
    <property type="protein sequence ID" value="AEM41714.1"/>
    <property type="molecule type" value="Genomic_DNA"/>
</dbReference>
<dbReference type="InterPro" id="IPR000073">
    <property type="entry name" value="AB_hydrolase_1"/>
</dbReference>
<accession>F9Y423</accession>
<dbReference type="PANTHER" id="PTHR43433:SF5">
    <property type="entry name" value="AB HYDROLASE-1 DOMAIN-CONTAINING PROTEIN"/>
    <property type="match status" value="1"/>
</dbReference>
<dbReference type="Proteomes" id="UP000000692">
    <property type="component" value="Chromosome"/>
</dbReference>
<evidence type="ECO:0000313" key="4">
    <source>
        <dbReference type="EMBL" id="AEM41714.1"/>
    </source>
</evidence>
<comment type="catalytic activity">
    <reaction evidence="2">
        <text>carbamate + 2 H(+) = NH4(+) + CO2</text>
        <dbReference type="Rhea" id="RHEA:15649"/>
        <dbReference type="ChEBI" id="CHEBI:13941"/>
        <dbReference type="ChEBI" id="CHEBI:15378"/>
        <dbReference type="ChEBI" id="CHEBI:16526"/>
        <dbReference type="ChEBI" id="CHEBI:28938"/>
    </reaction>
</comment>
<keyword evidence="1 2" id="KW-0378">Hydrolase</keyword>
<dbReference type="HAMAP" id="MF_00832">
    <property type="entry name" value="RutD"/>
    <property type="match status" value="1"/>
</dbReference>
<dbReference type="PANTHER" id="PTHR43433">
    <property type="entry name" value="HYDROLASE, ALPHA/BETA FOLD FAMILY PROTEIN"/>
    <property type="match status" value="1"/>
</dbReference>
<dbReference type="KEGG" id="kvl:KVU_1876"/>
<dbReference type="SUPFAM" id="SSF53474">
    <property type="entry name" value="alpha/beta-Hydrolases"/>
    <property type="match status" value="1"/>
</dbReference>
<protein>
    <recommendedName>
        <fullName evidence="2">Putative carbamate hydrolase RutD</fullName>
        <ecNumber evidence="2">3.5.1.-</ecNumber>
    </recommendedName>
    <alternativeName>
        <fullName evidence="2">Aminohydrolase</fullName>
    </alternativeName>
</protein>
<dbReference type="eggNOG" id="COG2267">
    <property type="taxonomic scope" value="Bacteria"/>
</dbReference>
<dbReference type="GO" id="GO:0016746">
    <property type="term" value="F:acyltransferase activity"/>
    <property type="evidence" value="ECO:0007669"/>
    <property type="project" value="UniProtKB-KW"/>
</dbReference>
<gene>
    <name evidence="2" type="primary">rutD</name>
    <name evidence="4" type="ordered locus">KVU_1876</name>
</gene>
<reference evidence="4 5" key="1">
    <citation type="journal article" date="2011" name="J. Bacteriol.">
        <title>Complete genome sequence of the industrial strain Ketogulonicigenium vulgare WSH-001.</title>
        <authorList>
            <person name="Liu L."/>
            <person name="Li Y."/>
            <person name="Zhang J."/>
            <person name="Zhou Z."/>
            <person name="Liu J."/>
            <person name="Li X."/>
            <person name="Zhou J."/>
            <person name="Du G."/>
            <person name="Wang L."/>
            <person name="Chen J."/>
        </authorList>
    </citation>
    <scope>NUCLEOTIDE SEQUENCE [LARGE SCALE GENOMIC DNA]</scope>
    <source>
        <strain evidence="4 5">WSH-001</strain>
    </source>
</reference>
<dbReference type="EC" id="3.5.1.-" evidence="2"/>
<dbReference type="PRINTS" id="PR00111">
    <property type="entry name" value="ABHYDROLASE"/>
</dbReference>
<dbReference type="GO" id="GO:0046503">
    <property type="term" value="P:glycerolipid catabolic process"/>
    <property type="evidence" value="ECO:0007669"/>
    <property type="project" value="TreeGrafter"/>
</dbReference>
<dbReference type="AlphaFoldDB" id="F9Y423"/>
<evidence type="ECO:0000256" key="2">
    <source>
        <dbReference type="HAMAP-Rule" id="MF_00832"/>
    </source>
</evidence>
<evidence type="ECO:0000259" key="3">
    <source>
        <dbReference type="Pfam" id="PF12697"/>
    </source>
</evidence>
<dbReference type="NCBIfam" id="TIGR03611">
    <property type="entry name" value="RutD"/>
    <property type="match status" value="1"/>
</dbReference>
<dbReference type="InterPro" id="IPR019913">
    <property type="entry name" value="Pyrimidine_utilisation_RutD"/>
</dbReference>
<comment type="function">
    <text evidence="2">Involved in pyrimidine catabolism. May facilitate the hydrolysis of carbamate, a reaction that can also occur spontaneously.</text>
</comment>
<dbReference type="GO" id="GO:0016811">
    <property type="term" value="F:hydrolase activity, acting on carbon-nitrogen (but not peptide) bonds, in linear amides"/>
    <property type="evidence" value="ECO:0007669"/>
    <property type="project" value="InterPro"/>
</dbReference>
<keyword evidence="5" id="KW-1185">Reference proteome</keyword>
<dbReference type="RefSeq" id="WP_014537959.1">
    <property type="nucleotide sequence ID" value="NC_017384.1"/>
</dbReference>
<dbReference type="OrthoDB" id="9804723at2"/>
<keyword evidence="4" id="KW-0012">Acyltransferase</keyword>
<name>F9Y423_KETVW</name>